<dbReference type="EMBL" id="KQ947418">
    <property type="protein sequence ID" value="KUJ15477.1"/>
    <property type="molecule type" value="Genomic_DNA"/>
</dbReference>
<dbReference type="AlphaFoldDB" id="A0A194X6P7"/>
<proteinExistence type="predicted"/>
<dbReference type="RefSeq" id="XP_018069832.1">
    <property type="nucleotide sequence ID" value="XM_018205096.1"/>
</dbReference>
<organism evidence="1 2">
    <name type="scientific">Mollisia scopiformis</name>
    <name type="common">Conifer needle endophyte fungus</name>
    <name type="synonym">Phialocephala scopiformis</name>
    <dbReference type="NCBI Taxonomy" id="149040"/>
    <lineage>
        <taxon>Eukaryota</taxon>
        <taxon>Fungi</taxon>
        <taxon>Dikarya</taxon>
        <taxon>Ascomycota</taxon>
        <taxon>Pezizomycotina</taxon>
        <taxon>Leotiomycetes</taxon>
        <taxon>Helotiales</taxon>
        <taxon>Mollisiaceae</taxon>
        <taxon>Mollisia</taxon>
    </lineage>
</organism>
<reference evidence="1 2" key="1">
    <citation type="submission" date="2015-10" db="EMBL/GenBank/DDBJ databases">
        <title>Full genome of DAOMC 229536 Phialocephala scopiformis, a fungal endophyte of spruce producing the potent anti-insectan compound rugulosin.</title>
        <authorList>
            <consortium name="DOE Joint Genome Institute"/>
            <person name="Walker A.K."/>
            <person name="Frasz S.L."/>
            <person name="Seifert K.A."/>
            <person name="Miller J.D."/>
            <person name="Mondo S.J."/>
            <person name="Labutti K."/>
            <person name="Lipzen A."/>
            <person name="Dockter R."/>
            <person name="Kennedy M."/>
            <person name="Grigoriev I.V."/>
            <person name="Spatafora J.W."/>
        </authorList>
    </citation>
    <scope>NUCLEOTIDE SEQUENCE [LARGE SCALE GENOMIC DNA]</scope>
    <source>
        <strain evidence="1 2">CBS 120377</strain>
    </source>
</reference>
<evidence type="ECO:0000313" key="2">
    <source>
        <dbReference type="Proteomes" id="UP000070700"/>
    </source>
</evidence>
<dbReference type="Proteomes" id="UP000070700">
    <property type="component" value="Unassembled WGS sequence"/>
</dbReference>
<dbReference type="InParanoid" id="A0A194X6P7"/>
<protein>
    <submittedName>
        <fullName evidence="1">Uncharacterized protein</fullName>
    </submittedName>
</protein>
<accession>A0A194X6P7</accession>
<name>A0A194X6P7_MOLSC</name>
<sequence length="64" mass="7598">MQILGQRGDIRQPVDDALLRDLLNTKYIIYLEQWEGQRVFRDMVEKTISRHIDFSSTRMTKTVA</sequence>
<dbReference type="GeneID" id="28814822"/>
<evidence type="ECO:0000313" key="1">
    <source>
        <dbReference type="EMBL" id="KUJ15477.1"/>
    </source>
</evidence>
<keyword evidence="2" id="KW-1185">Reference proteome</keyword>
<gene>
    <name evidence="1" type="ORF">LY89DRAFT_114090</name>
</gene>
<dbReference type="KEGG" id="psco:LY89DRAFT_114090"/>